<dbReference type="PANTHER" id="PTHR22891">
    <property type="entry name" value="EUKARYOTIC TRANSLATION INITIATION FACTOR 2C"/>
    <property type="match status" value="1"/>
</dbReference>
<feature type="domain" description="Piwi" evidence="2">
    <location>
        <begin position="538"/>
        <end position="843"/>
    </location>
</feature>
<dbReference type="PROSITE" id="PS50822">
    <property type="entry name" value="PIWI"/>
    <property type="match status" value="1"/>
</dbReference>
<evidence type="ECO:0000313" key="3">
    <source>
        <dbReference type="Proteomes" id="UP000038045"/>
    </source>
</evidence>
<dbReference type="STRING" id="131310.A0A0N4ZSQ5"/>
<dbReference type="Proteomes" id="UP000038045">
    <property type="component" value="Unplaced"/>
</dbReference>
<dbReference type="InterPro" id="IPR036397">
    <property type="entry name" value="RNaseH_sf"/>
</dbReference>
<dbReference type="GO" id="GO:0003723">
    <property type="term" value="F:RNA binding"/>
    <property type="evidence" value="ECO:0007669"/>
    <property type="project" value="InterPro"/>
</dbReference>
<dbReference type="Gene3D" id="3.40.50.2300">
    <property type="match status" value="1"/>
</dbReference>
<dbReference type="Gene3D" id="2.170.260.10">
    <property type="entry name" value="paz domain"/>
    <property type="match status" value="1"/>
</dbReference>
<dbReference type="Pfam" id="PF16488">
    <property type="entry name" value="ArgoL2"/>
    <property type="match status" value="1"/>
</dbReference>
<dbReference type="InterPro" id="IPR003165">
    <property type="entry name" value="Piwi"/>
</dbReference>
<dbReference type="InterPro" id="IPR032474">
    <property type="entry name" value="Argonaute_N"/>
</dbReference>
<dbReference type="WBParaSite" id="PTRK_0001153700.1">
    <property type="protein sequence ID" value="PTRK_0001153700.1"/>
    <property type="gene ID" value="PTRK_0001153700"/>
</dbReference>
<evidence type="ECO:0000313" key="4">
    <source>
        <dbReference type="WBParaSite" id="PTRK_0001153700.1"/>
    </source>
</evidence>
<dbReference type="Gene3D" id="3.30.420.10">
    <property type="entry name" value="Ribonuclease H-like superfamily/Ribonuclease H"/>
    <property type="match status" value="1"/>
</dbReference>
<accession>A0A0N4ZSQ5</accession>
<feature type="domain" description="PAZ" evidence="1">
    <location>
        <begin position="264"/>
        <end position="372"/>
    </location>
</feature>
<dbReference type="Pfam" id="PF16486">
    <property type="entry name" value="ArgoN"/>
    <property type="match status" value="1"/>
</dbReference>
<evidence type="ECO:0000259" key="2">
    <source>
        <dbReference type="PROSITE" id="PS50822"/>
    </source>
</evidence>
<dbReference type="SUPFAM" id="SSF53098">
    <property type="entry name" value="Ribonuclease H-like"/>
    <property type="match status" value="1"/>
</dbReference>
<dbReference type="Pfam" id="PF02170">
    <property type="entry name" value="PAZ"/>
    <property type="match status" value="1"/>
</dbReference>
<dbReference type="SUPFAM" id="SSF101690">
    <property type="entry name" value="PAZ domain"/>
    <property type="match status" value="1"/>
</dbReference>
<name>A0A0N4ZSQ5_PARTI</name>
<dbReference type="InterPro" id="IPR012337">
    <property type="entry name" value="RNaseH-like_sf"/>
</dbReference>
<dbReference type="InterPro" id="IPR032473">
    <property type="entry name" value="Argonaute_Mid_dom"/>
</dbReference>
<dbReference type="SMART" id="SM01163">
    <property type="entry name" value="DUF1785"/>
    <property type="match status" value="1"/>
</dbReference>
<sequence>MPEVPFGSNYKCNFNSQITRFDKNNDNNFSLFRHDDNDRSKKRFLKKEPIQKVGIVLNSNLYKINISHDVIYSYSITIIPEILSRQVRRDIFQQIKPVLSELSDTVNFAYDGRNMVYSSKAIRLENDELKINIEFNGVYSNIVSLDIFVRYEKELSFVEFNKNPDENYTYITDSHLRAIETILQYEKAPNFICIGNSFFNPSHSDERECGPIVNLGSGREIFTGFYFNVQLTEGGLMSNIDITDSIFYKNIPAIQFSCEVLNLKMKDFLSSLSSFNENQIIKLRSEFSRIKIEITCGNCVRVYKGTGISKRSAVETYFDLEIKNEGTIRLNVAQYFYRKYGMKLIYPHLPCIQIGSKVKRLFFPMEIASVASNQKCYTRYTDPQASKMIKAITRNAYERERSIEDIVEKFGISNDETSSQFGLKMEKQMCKIDGYILPSPKLLFKDNNTIEPVNGTWDMRSKKFYDPKKINEWILISFVNEEIINNDDKTKFVTDFKKLGNNFGMKINDPAQYYFLNKSDYLEDLFKFLKARYQDLQFILIVISPKTPVYNSIKRLGDSLGIITQCINCFHFRNTTPSSMSNFLMKLNAKLGGQNSLLSPLTCSKIWDELVIVIGINIGFPFTHSHDRPAIASAVGYINSNPHRYCATARFQKPSYKNVCGLSGIIEEILKELIFKYHDQDLIEKPKKIIVFRNDLKSKYSKEVCDQEVYDIYEACRSVDNDFEPTVTYISAQKLHHIKLFPTNSDDVVGSTGNVKPGVVVQRTITEKNEQDFYICSHIGIQGTSRPGYYKVLKNDSNYSLEQIELATHQLCYNYVRCSKAVSLPAPILYAQLVMERLRIYVKDPKLMIDDATLNPTDENLDQLNALIPIHPSICGLMWFA</sequence>
<dbReference type="Pfam" id="PF16487">
    <property type="entry name" value="ArgoMid"/>
    <property type="match status" value="1"/>
</dbReference>
<reference evidence="4" key="1">
    <citation type="submission" date="2017-02" db="UniProtKB">
        <authorList>
            <consortium name="WormBaseParasite"/>
        </authorList>
    </citation>
    <scope>IDENTIFICATION</scope>
</reference>
<dbReference type="AlphaFoldDB" id="A0A0N4ZSQ5"/>
<dbReference type="InterPro" id="IPR032472">
    <property type="entry name" value="ArgoL2"/>
</dbReference>
<keyword evidence="3" id="KW-1185">Reference proteome</keyword>
<proteinExistence type="predicted"/>
<dbReference type="PROSITE" id="PS50821">
    <property type="entry name" value="PAZ"/>
    <property type="match status" value="1"/>
</dbReference>
<evidence type="ECO:0000259" key="1">
    <source>
        <dbReference type="PROSITE" id="PS50821"/>
    </source>
</evidence>
<protein>
    <submittedName>
        <fullName evidence="4">PAZ domain-containing protein</fullName>
    </submittedName>
</protein>
<dbReference type="Pfam" id="PF02171">
    <property type="entry name" value="Piwi"/>
    <property type="match status" value="1"/>
</dbReference>
<dbReference type="SMART" id="SM00950">
    <property type="entry name" value="Piwi"/>
    <property type="match status" value="1"/>
</dbReference>
<dbReference type="InterPro" id="IPR036085">
    <property type="entry name" value="PAZ_dom_sf"/>
</dbReference>
<dbReference type="Pfam" id="PF08699">
    <property type="entry name" value="ArgoL1"/>
    <property type="match status" value="1"/>
</dbReference>
<organism evidence="3 4">
    <name type="scientific">Parastrongyloides trichosuri</name>
    <name type="common">Possum-specific nematode worm</name>
    <dbReference type="NCBI Taxonomy" id="131310"/>
    <lineage>
        <taxon>Eukaryota</taxon>
        <taxon>Metazoa</taxon>
        <taxon>Ecdysozoa</taxon>
        <taxon>Nematoda</taxon>
        <taxon>Chromadorea</taxon>
        <taxon>Rhabditida</taxon>
        <taxon>Tylenchina</taxon>
        <taxon>Panagrolaimomorpha</taxon>
        <taxon>Strongyloidoidea</taxon>
        <taxon>Strongyloididae</taxon>
        <taxon>Parastrongyloides</taxon>
    </lineage>
</organism>
<dbReference type="InterPro" id="IPR014811">
    <property type="entry name" value="ArgoL1"/>
</dbReference>
<dbReference type="CDD" id="cd02846">
    <property type="entry name" value="PAZ_argonaute_like"/>
    <property type="match status" value="1"/>
</dbReference>
<dbReference type="InterPro" id="IPR003100">
    <property type="entry name" value="PAZ_dom"/>
</dbReference>